<feature type="transmembrane region" description="Helical" evidence="2">
    <location>
        <begin position="232"/>
        <end position="253"/>
    </location>
</feature>
<feature type="domain" description="Phosphatidic acid phosphatase type 2/haloperoxidase" evidence="3">
    <location>
        <begin position="116"/>
        <end position="246"/>
    </location>
</feature>
<keyword evidence="2" id="KW-0812">Transmembrane</keyword>
<dbReference type="EMBL" id="VSFF01000013">
    <property type="protein sequence ID" value="TYC09886.1"/>
    <property type="molecule type" value="Genomic_DNA"/>
</dbReference>
<evidence type="ECO:0000256" key="2">
    <source>
        <dbReference type="SAM" id="Phobius"/>
    </source>
</evidence>
<keyword evidence="2" id="KW-0472">Membrane</keyword>
<dbReference type="Proteomes" id="UP000322634">
    <property type="component" value="Unassembled WGS sequence"/>
</dbReference>
<dbReference type="InterPro" id="IPR000326">
    <property type="entry name" value="PAP2/HPO"/>
</dbReference>
<dbReference type="AlphaFoldDB" id="A0A5D0TX11"/>
<reference evidence="4 5" key="1">
    <citation type="submission" date="2019-08" db="EMBL/GenBank/DDBJ databases">
        <title>Actinomadura sp. nov. CYP1-5 isolated from mountain soil.</title>
        <authorList>
            <person name="Songsumanus A."/>
            <person name="Kuncharoen N."/>
            <person name="Kudo T."/>
            <person name="Yuki M."/>
            <person name="Igarashi Y."/>
            <person name="Tanasupawat S."/>
        </authorList>
    </citation>
    <scope>NUCLEOTIDE SEQUENCE [LARGE SCALE GENOMIC DNA]</scope>
    <source>
        <strain evidence="4 5">GKU157</strain>
    </source>
</reference>
<feature type="transmembrane region" description="Helical" evidence="2">
    <location>
        <begin position="45"/>
        <end position="70"/>
    </location>
</feature>
<comment type="caution">
    <text evidence="4">The sequence shown here is derived from an EMBL/GenBank/DDBJ whole genome shotgun (WGS) entry which is preliminary data.</text>
</comment>
<name>A0A5D0TX11_9ACTN</name>
<keyword evidence="5" id="KW-1185">Reference proteome</keyword>
<accession>A0A5D0TX11</accession>
<organism evidence="4 5">
    <name type="scientific">Actinomadura syzygii</name>
    <dbReference type="NCBI Taxonomy" id="1427538"/>
    <lineage>
        <taxon>Bacteria</taxon>
        <taxon>Bacillati</taxon>
        <taxon>Actinomycetota</taxon>
        <taxon>Actinomycetes</taxon>
        <taxon>Streptosporangiales</taxon>
        <taxon>Thermomonosporaceae</taxon>
        <taxon>Actinomadura</taxon>
    </lineage>
</organism>
<keyword evidence="2" id="KW-1133">Transmembrane helix</keyword>
<evidence type="ECO:0000256" key="1">
    <source>
        <dbReference type="SAM" id="MobiDB-lite"/>
    </source>
</evidence>
<dbReference type="SUPFAM" id="SSF48317">
    <property type="entry name" value="Acid phosphatase/Vanadium-dependent haloperoxidase"/>
    <property type="match status" value="1"/>
</dbReference>
<gene>
    <name evidence="4" type="ORF">FXF65_32745</name>
</gene>
<protein>
    <submittedName>
        <fullName evidence="4">Phosphatase PAP2 family protein</fullName>
    </submittedName>
</protein>
<proteinExistence type="predicted"/>
<dbReference type="Pfam" id="PF01569">
    <property type="entry name" value="PAP2"/>
    <property type="match status" value="1"/>
</dbReference>
<dbReference type="InterPro" id="IPR036938">
    <property type="entry name" value="PAP2/HPO_sf"/>
</dbReference>
<sequence>MEIIILLAMTSVHFVSVISVLLFYRFGRLSAPGRLVLARAQLAGTLGPVGAFVVLYGAGVFVLTAGGLALGELVQRVEGPVDRAVFEMMEDHYDPQWADPVELVGRLGNVWQTRFVALLAIVVLTGVALWRRERPWVPAFLIGTSVLVQKFDQAALAKVVDRGHPPTTLGTFPSGGCARVLVIYGTITFLTLAYSRAGRAVKMWSWSAIVTLAYVEGYTRTYLNKHWVTDVFGGWAVGGAMLLVTVFAARALLDAGRMAPDGDAAPIRSNPDRTPRPRCVERTGCSVGRNFSSSRFGRMRWLTAQTESPQRAKAAPRMADPVHPAAE</sequence>
<evidence type="ECO:0000259" key="3">
    <source>
        <dbReference type="Pfam" id="PF01569"/>
    </source>
</evidence>
<evidence type="ECO:0000313" key="5">
    <source>
        <dbReference type="Proteomes" id="UP000322634"/>
    </source>
</evidence>
<feature type="region of interest" description="Disordered" evidence="1">
    <location>
        <begin position="305"/>
        <end position="327"/>
    </location>
</feature>
<feature type="transmembrane region" description="Helical" evidence="2">
    <location>
        <begin position="6"/>
        <end position="24"/>
    </location>
</feature>
<feature type="transmembrane region" description="Helical" evidence="2">
    <location>
        <begin position="111"/>
        <end position="130"/>
    </location>
</feature>
<evidence type="ECO:0000313" key="4">
    <source>
        <dbReference type="EMBL" id="TYC09886.1"/>
    </source>
</evidence>
<dbReference type="Gene3D" id="1.20.144.10">
    <property type="entry name" value="Phosphatidic acid phosphatase type 2/haloperoxidase"/>
    <property type="match status" value="1"/>
</dbReference>
<dbReference type="OrthoDB" id="5289372at2"/>